<proteinExistence type="predicted"/>
<comment type="caution">
    <text evidence="2">The sequence shown here is derived from an EMBL/GenBank/DDBJ whole genome shotgun (WGS) entry which is preliminary data.</text>
</comment>
<dbReference type="EMBL" id="DWZH01000008">
    <property type="protein sequence ID" value="HJB09151.1"/>
    <property type="molecule type" value="Genomic_DNA"/>
</dbReference>
<reference evidence="2" key="1">
    <citation type="journal article" date="2021" name="PeerJ">
        <title>Extensive microbial diversity within the chicken gut microbiome revealed by metagenomics and culture.</title>
        <authorList>
            <person name="Gilroy R."/>
            <person name="Ravi A."/>
            <person name="Getino M."/>
            <person name="Pursley I."/>
            <person name="Horton D.L."/>
            <person name="Alikhan N.F."/>
            <person name="Baker D."/>
            <person name="Gharbi K."/>
            <person name="Hall N."/>
            <person name="Watson M."/>
            <person name="Adriaenssens E.M."/>
            <person name="Foster-Nyarko E."/>
            <person name="Jarju S."/>
            <person name="Secka A."/>
            <person name="Antonio M."/>
            <person name="Oren A."/>
            <person name="Chaudhuri R.R."/>
            <person name="La Ragione R."/>
            <person name="Hildebrand F."/>
            <person name="Pallen M.J."/>
        </authorList>
    </citation>
    <scope>NUCLEOTIDE SEQUENCE</scope>
    <source>
        <strain evidence="2">ChiHjej13B12-24818</strain>
    </source>
</reference>
<reference evidence="2" key="2">
    <citation type="submission" date="2021-04" db="EMBL/GenBank/DDBJ databases">
        <authorList>
            <person name="Gilroy R."/>
        </authorList>
    </citation>
    <scope>NUCLEOTIDE SEQUENCE</scope>
    <source>
        <strain evidence="2">ChiHjej13B12-24818</strain>
    </source>
</reference>
<keyword evidence="1" id="KW-1133">Transmembrane helix</keyword>
<dbReference type="Proteomes" id="UP000823823">
    <property type="component" value="Unassembled WGS sequence"/>
</dbReference>
<keyword evidence="1" id="KW-0812">Transmembrane</keyword>
<organism evidence="2 3">
    <name type="scientific">Candidatus Brachybacterium merdavium</name>
    <dbReference type="NCBI Taxonomy" id="2838513"/>
    <lineage>
        <taxon>Bacteria</taxon>
        <taxon>Bacillati</taxon>
        <taxon>Actinomycetota</taxon>
        <taxon>Actinomycetes</taxon>
        <taxon>Micrococcales</taxon>
        <taxon>Dermabacteraceae</taxon>
        <taxon>Brachybacterium</taxon>
    </lineage>
</organism>
<sequence>MTRLHLLLVIGVDGPGIILALAACLTSGIALFLLLRVARRVLHAAIADRAELAGVI</sequence>
<protein>
    <submittedName>
        <fullName evidence="2">Uncharacterized protein</fullName>
    </submittedName>
</protein>
<evidence type="ECO:0000256" key="1">
    <source>
        <dbReference type="SAM" id="Phobius"/>
    </source>
</evidence>
<feature type="transmembrane region" description="Helical" evidence="1">
    <location>
        <begin position="6"/>
        <end position="35"/>
    </location>
</feature>
<evidence type="ECO:0000313" key="2">
    <source>
        <dbReference type="EMBL" id="HJB09151.1"/>
    </source>
</evidence>
<gene>
    <name evidence="2" type="ORF">H9786_01265</name>
</gene>
<dbReference type="AlphaFoldDB" id="A0A9D2LB23"/>
<evidence type="ECO:0000313" key="3">
    <source>
        <dbReference type="Proteomes" id="UP000823823"/>
    </source>
</evidence>
<keyword evidence="1" id="KW-0472">Membrane</keyword>
<name>A0A9D2LB23_9MICO</name>
<dbReference type="PROSITE" id="PS51257">
    <property type="entry name" value="PROKAR_LIPOPROTEIN"/>
    <property type="match status" value="1"/>
</dbReference>
<accession>A0A9D2LB23</accession>